<dbReference type="InterPro" id="IPR036770">
    <property type="entry name" value="Ankyrin_rpt-contain_sf"/>
</dbReference>
<evidence type="ECO:0000259" key="4">
    <source>
        <dbReference type="Pfam" id="PF00931"/>
    </source>
</evidence>
<evidence type="ECO:0000256" key="1">
    <source>
        <dbReference type="ARBA" id="ARBA00022737"/>
    </source>
</evidence>
<feature type="repeat" description="ANK" evidence="3">
    <location>
        <begin position="711"/>
        <end position="743"/>
    </location>
</feature>
<sequence length="801" mass="88321">MDPLSAIGLASSVVQFIDFGLKVASRLHEFSSSNPSDLPKSLLSISTQLPLLLSSLQRITTSSKLSSLDFDTKCILRGVVSGCQTQVEEVEKILNDISKIPGDSLKHKLKKVFTSMKYDERVGNAERNLHTYISVLILHHVIDSSEAFVLPSDDAFWDVREKRLGDGFVEREKLVGELEGALYEVARGRKKEPTIVHVTGEKGVGKTQLVLEFTHLVHGLGQFKTVFWIDASSYEDLCLGFESIYATVRRSRDGSRTEKIKFVKEFLEKLWHPWLLILDNYDSDILYNSIMEFLPSQGYGGIVLISREGSKQGLGQTIFVPKFLAQKDQNNLNRLLQNEVQNKNPEAIRGLVEQGADVDTMIWNEWPILHRAALFGLEDVVTFLLEQGANPNPATNCRKPIIWAAGEGHEGVCRLLLDHEDAVGPITTQADNEAAFHAAAEAGSLSVVKMLFERRGVALNTNNQLSNRPVSDAARKGHVDVLDFLLDHGALQEEHKQGEDALVSAASNGHFDVVKLLCTKGKVNPGACDGSRRSVLCYAVALKDKENRESAEAVEMTSFLLKKGADPNPMSERHEGPLHQASLYEHLGSLKLLLERGADPMKDAGGWDPLTSAIKYHSPQSISMLLAAKVKEEDQTKRKAWLEGALRYAARQGDRASLLQLLDAGADVNAVSQEGFPKNATALLLSILYDHVKAAQFLIRKGANQNIKDEKGRLPLHLAAEKGFEFVVRDLLKKGGDVDARCGEDEETPLMGAAREGKELVIKCLVEAGADLDAMNRFGDTALDIAEEKGWKKEVRELLGG</sequence>
<accession>A0A8H4RID1</accession>
<dbReference type="Gene3D" id="1.25.40.20">
    <property type="entry name" value="Ankyrin repeat-containing domain"/>
    <property type="match status" value="4"/>
</dbReference>
<evidence type="ECO:0000313" key="7">
    <source>
        <dbReference type="Proteomes" id="UP000566819"/>
    </source>
</evidence>
<dbReference type="PROSITE" id="PS50297">
    <property type="entry name" value="ANK_REP_REGION"/>
    <property type="match status" value="4"/>
</dbReference>
<dbReference type="Pfam" id="PF00023">
    <property type="entry name" value="Ank"/>
    <property type="match status" value="2"/>
</dbReference>
<feature type="repeat" description="ANK" evidence="3">
    <location>
        <begin position="573"/>
        <end position="599"/>
    </location>
</feature>
<dbReference type="EMBL" id="JAAMPI010000533">
    <property type="protein sequence ID" value="KAF4630605.1"/>
    <property type="molecule type" value="Genomic_DNA"/>
</dbReference>
<dbReference type="InterPro" id="IPR027417">
    <property type="entry name" value="P-loop_NTPase"/>
</dbReference>
<keyword evidence="7" id="KW-1185">Reference proteome</keyword>
<reference evidence="6 7" key="1">
    <citation type="submission" date="2020-03" db="EMBL/GenBank/DDBJ databases">
        <title>Draft Genome Sequence of Cudoniella acicularis.</title>
        <authorList>
            <person name="Buettner E."/>
            <person name="Kellner H."/>
        </authorList>
    </citation>
    <scope>NUCLEOTIDE SEQUENCE [LARGE SCALE GENOMIC DNA]</scope>
    <source>
        <strain evidence="6 7">DSM 108380</strain>
    </source>
</reference>
<organism evidence="6 7">
    <name type="scientific">Cudoniella acicularis</name>
    <dbReference type="NCBI Taxonomy" id="354080"/>
    <lineage>
        <taxon>Eukaryota</taxon>
        <taxon>Fungi</taxon>
        <taxon>Dikarya</taxon>
        <taxon>Ascomycota</taxon>
        <taxon>Pezizomycotina</taxon>
        <taxon>Leotiomycetes</taxon>
        <taxon>Helotiales</taxon>
        <taxon>Tricladiaceae</taxon>
        <taxon>Cudoniella</taxon>
    </lineage>
</organism>
<evidence type="ECO:0000256" key="2">
    <source>
        <dbReference type="ARBA" id="ARBA00023043"/>
    </source>
</evidence>
<evidence type="ECO:0000259" key="5">
    <source>
        <dbReference type="Pfam" id="PF17107"/>
    </source>
</evidence>
<keyword evidence="1" id="KW-0677">Repeat</keyword>
<dbReference type="OrthoDB" id="341259at2759"/>
<evidence type="ECO:0000313" key="6">
    <source>
        <dbReference type="EMBL" id="KAF4630605.1"/>
    </source>
</evidence>
<dbReference type="PANTHER" id="PTHR24198">
    <property type="entry name" value="ANKYRIN REPEAT AND PROTEIN KINASE DOMAIN-CONTAINING PROTEIN"/>
    <property type="match status" value="1"/>
</dbReference>
<comment type="caution">
    <text evidence="6">The sequence shown here is derived from an EMBL/GenBank/DDBJ whole genome shotgun (WGS) entry which is preliminary data.</text>
</comment>
<proteinExistence type="predicted"/>
<dbReference type="AlphaFoldDB" id="A0A8H4RID1"/>
<name>A0A8H4RID1_9HELO</name>
<evidence type="ECO:0000256" key="3">
    <source>
        <dbReference type="PROSITE-ProRule" id="PRU00023"/>
    </source>
</evidence>
<dbReference type="PROSITE" id="PS50088">
    <property type="entry name" value="ANK_REPEAT"/>
    <property type="match status" value="5"/>
</dbReference>
<feature type="repeat" description="ANK" evidence="3">
    <location>
        <begin position="745"/>
        <end position="777"/>
    </location>
</feature>
<dbReference type="InterPro" id="IPR031352">
    <property type="entry name" value="SesA"/>
</dbReference>
<dbReference type="PANTHER" id="PTHR24198:SF165">
    <property type="entry name" value="ANKYRIN REPEAT-CONTAINING PROTEIN-RELATED"/>
    <property type="match status" value="1"/>
</dbReference>
<dbReference type="SUPFAM" id="SSF52540">
    <property type="entry name" value="P-loop containing nucleoside triphosphate hydrolases"/>
    <property type="match status" value="1"/>
</dbReference>
<dbReference type="InterPro" id="IPR002182">
    <property type="entry name" value="NB-ARC"/>
</dbReference>
<dbReference type="Gene3D" id="3.40.50.300">
    <property type="entry name" value="P-loop containing nucleotide triphosphate hydrolases"/>
    <property type="match status" value="1"/>
</dbReference>
<dbReference type="SUPFAM" id="SSF48403">
    <property type="entry name" value="Ankyrin repeat"/>
    <property type="match status" value="2"/>
</dbReference>
<dbReference type="Proteomes" id="UP000566819">
    <property type="component" value="Unassembled WGS sequence"/>
</dbReference>
<feature type="repeat" description="ANK" evidence="3">
    <location>
        <begin position="678"/>
        <end position="710"/>
    </location>
</feature>
<evidence type="ECO:0008006" key="8">
    <source>
        <dbReference type="Google" id="ProtNLM"/>
    </source>
</evidence>
<dbReference type="InterPro" id="IPR002110">
    <property type="entry name" value="Ankyrin_rpt"/>
</dbReference>
<dbReference type="SMART" id="SM00248">
    <property type="entry name" value="ANK"/>
    <property type="match status" value="13"/>
</dbReference>
<keyword evidence="2 3" id="KW-0040">ANK repeat</keyword>
<protein>
    <recommendedName>
        <fullName evidence="8">NACHT-NTPase and P-loop NTPases N-terminal domain-containing protein</fullName>
    </recommendedName>
</protein>
<feature type="domain" description="NACHT-NTPase and P-loop NTPases N-terminal" evidence="5">
    <location>
        <begin position="11"/>
        <end position="135"/>
    </location>
</feature>
<dbReference type="Pfam" id="PF12796">
    <property type="entry name" value="Ank_2"/>
    <property type="match status" value="3"/>
</dbReference>
<feature type="domain" description="NB-ARC" evidence="4">
    <location>
        <begin position="189"/>
        <end position="305"/>
    </location>
</feature>
<feature type="repeat" description="ANK" evidence="3">
    <location>
        <begin position="364"/>
        <end position="396"/>
    </location>
</feature>
<dbReference type="Pfam" id="PF17107">
    <property type="entry name" value="SesA"/>
    <property type="match status" value="1"/>
</dbReference>
<dbReference type="Pfam" id="PF00931">
    <property type="entry name" value="NB-ARC"/>
    <property type="match status" value="1"/>
</dbReference>
<gene>
    <name evidence="6" type="ORF">G7Y89_g7532</name>
</gene>